<evidence type="ECO:0000256" key="1">
    <source>
        <dbReference type="SAM" id="Phobius"/>
    </source>
</evidence>
<feature type="transmembrane region" description="Helical" evidence="1">
    <location>
        <begin position="39"/>
        <end position="58"/>
    </location>
</feature>
<evidence type="ECO:0000313" key="3">
    <source>
        <dbReference type="Proteomes" id="UP000179013"/>
    </source>
</evidence>
<dbReference type="Proteomes" id="UP000179013">
    <property type="component" value="Unassembled WGS sequence"/>
</dbReference>
<accession>A0A1F7XBX1</accession>
<reference evidence="2 3" key="1">
    <citation type="journal article" date="2016" name="Nat. Commun.">
        <title>Thousands of microbial genomes shed light on interconnected biogeochemical processes in an aquifer system.</title>
        <authorList>
            <person name="Anantharaman K."/>
            <person name="Brown C.T."/>
            <person name="Hug L.A."/>
            <person name="Sharon I."/>
            <person name="Castelle C.J."/>
            <person name="Probst A.J."/>
            <person name="Thomas B.C."/>
            <person name="Singh A."/>
            <person name="Wilkins M.J."/>
            <person name="Karaoz U."/>
            <person name="Brodie E.L."/>
            <person name="Williams K.H."/>
            <person name="Hubbard S.S."/>
            <person name="Banfield J.F."/>
        </authorList>
    </citation>
    <scope>NUCLEOTIDE SEQUENCE [LARGE SCALE GENOMIC DNA]</scope>
</reference>
<organism evidence="2 3">
    <name type="scientific">Candidatus Woesebacteria bacterium RBG_16_39_8b</name>
    <dbReference type="NCBI Taxonomy" id="1802482"/>
    <lineage>
        <taxon>Bacteria</taxon>
        <taxon>Candidatus Woeseibacteriota</taxon>
    </lineage>
</organism>
<keyword evidence="1" id="KW-0812">Transmembrane</keyword>
<feature type="transmembrane region" description="Helical" evidence="1">
    <location>
        <begin position="78"/>
        <end position="101"/>
    </location>
</feature>
<comment type="caution">
    <text evidence="2">The sequence shown here is derived from an EMBL/GenBank/DDBJ whole genome shotgun (WGS) entry which is preliminary data.</text>
</comment>
<evidence type="ECO:0000313" key="2">
    <source>
        <dbReference type="EMBL" id="OGM12534.1"/>
    </source>
</evidence>
<gene>
    <name evidence="2" type="ORF">A2V80_01640</name>
</gene>
<keyword evidence="1" id="KW-1133">Transmembrane helix</keyword>
<keyword evidence="1" id="KW-0472">Membrane</keyword>
<name>A0A1F7XBX1_9BACT</name>
<feature type="transmembrane region" description="Helical" evidence="1">
    <location>
        <begin position="113"/>
        <end position="136"/>
    </location>
</feature>
<dbReference type="EMBL" id="MGFU01000037">
    <property type="protein sequence ID" value="OGM12534.1"/>
    <property type="molecule type" value="Genomic_DNA"/>
</dbReference>
<protein>
    <submittedName>
        <fullName evidence="2">Uncharacterized protein</fullName>
    </submittedName>
</protein>
<dbReference type="AlphaFoldDB" id="A0A1F7XBX1"/>
<proteinExistence type="predicted"/>
<sequence length="139" mass="15388">MRTLVKNTGARKIFRKGSKKHSQEYSRVSFFSEIPFRNLVVISLIGNLATLAFVIIIQNQLPPLIPLFYGLPKTEEQVATSISLVIPGILATSVILINLLISQITNDDYLKKILILTGVVSAFLSTITTLKIIFLVGVF</sequence>